<dbReference type="SMART" id="SM00422">
    <property type="entry name" value="HTH_MERR"/>
    <property type="match status" value="1"/>
</dbReference>
<dbReference type="GO" id="GO:0003677">
    <property type="term" value="F:DNA binding"/>
    <property type="evidence" value="ECO:0007669"/>
    <property type="project" value="UniProtKB-KW"/>
</dbReference>
<evidence type="ECO:0000313" key="7">
    <source>
        <dbReference type="Proteomes" id="UP000540506"/>
    </source>
</evidence>
<evidence type="ECO:0000313" key="6">
    <source>
        <dbReference type="EMBL" id="MBB4924953.1"/>
    </source>
</evidence>
<evidence type="ECO:0000259" key="5">
    <source>
        <dbReference type="PROSITE" id="PS50937"/>
    </source>
</evidence>
<accession>A0A7W7R4B6</accession>
<dbReference type="PANTHER" id="PTHR30204">
    <property type="entry name" value="REDOX-CYCLING DRUG-SENSING TRANSCRIPTIONAL ACTIVATOR SOXR"/>
    <property type="match status" value="1"/>
</dbReference>
<dbReference type="CDD" id="cd04780">
    <property type="entry name" value="HTH_MerR-like_sg5"/>
    <property type="match status" value="1"/>
</dbReference>
<comment type="caution">
    <text evidence="6">The sequence shown here is derived from an EMBL/GenBank/DDBJ whole genome shotgun (WGS) entry which is preliminary data.</text>
</comment>
<dbReference type="InterPro" id="IPR000551">
    <property type="entry name" value="MerR-type_HTH_dom"/>
</dbReference>
<dbReference type="Proteomes" id="UP000540506">
    <property type="component" value="Unassembled WGS sequence"/>
</dbReference>
<organism evidence="6 7">
    <name type="scientific">Kitasatospora kifunensis</name>
    <name type="common">Streptomyces kifunensis</name>
    <dbReference type="NCBI Taxonomy" id="58351"/>
    <lineage>
        <taxon>Bacteria</taxon>
        <taxon>Bacillati</taxon>
        <taxon>Actinomycetota</taxon>
        <taxon>Actinomycetes</taxon>
        <taxon>Kitasatosporales</taxon>
        <taxon>Streptomycetaceae</taxon>
        <taxon>Kitasatospora</taxon>
    </lineage>
</organism>
<protein>
    <submittedName>
        <fullName evidence="6">DNA-binding transcriptional MerR regulator</fullName>
    </submittedName>
</protein>
<evidence type="ECO:0000256" key="2">
    <source>
        <dbReference type="ARBA" id="ARBA00023015"/>
    </source>
</evidence>
<evidence type="ECO:0000256" key="3">
    <source>
        <dbReference type="ARBA" id="ARBA00023125"/>
    </source>
</evidence>
<evidence type="ECO:0000256" key="4">
    <source>
        <dbReference type="ARBA" id="ARBA00023163"/>
    </source>
</evidence>
<reference evidence="6 7" key="1">
    <citation type="submission" date="2020-08" db="EMBL/GenBank/DDBJ databases">
        <title>Sequencing the genomes of 1000 actinobacteria strains.</title>
        <authorList>
            <person name="Klenk H.-P."/>
        </authorList>
    </citation>
    <scope>NUCLEOTIDE SEQUENCE [LARGE SCALE GENOMIC DNA]</scope>
    <source>
        <strain evidence="6 7">DSM 41654</strain>
    </source>
</reference>
<dbReference type="Gene3D" id="1.10.1660.10">
    <property type="match status" value="1"/>
</dbReference>
<keyword evidence="2" id="KW-0805">Transcription regulation</keyword>
<dbReference type="InterPro" id="IPR009061">
    <property type="entry name" value="DNA-bd_dom_put_sf"/>
</dbReference>
<dbReference type="AlphaFoldDB" id="A0A7W7R4B6"/>
<keyword evidence="7" id="KW-1185">Reference proteome</keyword>
<dbReference type="SUPFAM" id="SSF46955">
    <property type="entry name" value="Putative DNA-binding domain"/>
    <property type="match status" value="1"/>
</dbReference>
<evidence type="ECO:0000256" key="1">
    <source>
        <dbReference type="ARBA" id="ARBA00022491"/>
    </source>
</evidence>
<gene>
    <name evidence="6" type="ORF">FHR34_003946</name>
</gene>
<dbReference type="RefSeq" id="WP_184936817.1">
    <property type="nucleotide sequence ID" value="NZ_JACHJV010000001.1"/>
</dbReference>
<dbReference type="PROSITE" id="PS50937">
    <property type="entry name" value="HTH_MERR_2"/>
    <property type="match status" value="1"/>
</dbReference>
<keyword evidence="4" id="KW-0804">Transcription</keyword>
<dbReference type="Pfam" id="PF13411">
    <property type="entry name" value="MerR_1"/>
    <property type="match status" value="1"/>
</dbReference>
<dbReference type="EMBL" id="JACHJV010000001">
    <property type="protein sequence ID" value="MBB4924953.1"/>
    <property type="molecule type" value="Genomic_DNA"/>
</dbReference>
<name>A0A7W7R4B6_KITKI</name>
<sequence length="249" mass="26493">MRVGELSRQTGVPVPTIKYYLREGLLPAGELTCPNQAQYGARHVRRLKLVRALLDVGGLSIAAARQVLAAIDVPEGSLGAALGIAQRAVTPERWTGDGWAGDNWTGDGWTGDNCAGDDWAGGNRAGRAATEAVADWVTERGWRVRPGSPGRTALVQVLRALRELGQEDLLDILDEYATAAEQLAAAELALFGLRPDLARPDLAGRLERAVLGTVLGETLLAGVRRLAQEDAAQRVFADSAGERPAESAR</sequence>
<dbReference type="GO" id="GO:0003700">
    <property type="term" value="F:DNA-binding transcription factor activity"/>
    <property type="evidence" value="ECO:0007669"/>
    <property type="project" value="InterPro"/>
</dbReference>
<keyword evidence="1" id="KW-0678">Repressor</keyword>
<dbReference type="PANTHER" id="PTHR30204:SF69">
    <property type="entry name" value="MERR-FAMILY TRANSCRIPTIONAL REGULATOR"/>
    <property type="match status" value="1"/>
</dbReference>
<keyword evidence="3 6" id="KW-0238">DNA-binding</keyword>
<dbReference type="InterPro" id="IPR047057">
    <property type="entry name" value="MerR_fam"/>
</dbReference>
<proteinExistence type="predicted"/>
<dbReference type="PRINTS" id="PR00040">
    <property type="entry name" value="HTHMERR"/>
</dbReference>
<feature type="domain" description="HTH merR-type" evidence="5">
    <location>
        <begin position="1"/>
        <end position="70"/>
    </location>
</feature>